<proteinExistence type="predicted"/>
<name>A0A4D6DW90_9CAUD</name>
<feature type="compositionally biased region" description="Basic and acidic residues" evidence="2">
    <location>
        <begin position="405"/>
        <end position="425"/>
    </location>
</feature>
<evidence type="ECO:0000256" key="2">
    <source>
        <dbReference type="SAM" id="MobiDB-lite"/>
    </source>
</evidence>
<keyword evidence="1" id="KW-0175">Coiled coil</keyword>
<dbReference type="Gene3D" id="1.20.5.340">
    <property type="match status" value="1"/>
</dbReference>
<dbReference type="InterPro" id="IPR024413">
    <property type="entry name" value="Phage_phiKZ_Orf92_int-head"/>
</dbReference>
<evidence type="ECO:0000313" key="4">
    <source>
        <dbReference type="Proteomes" id="UP000297195"/>
    </source>
</evidence>
<sequence length="425" mass="43615">MSSLDLIFATIAGQESAEFDLDKVEQIAEVSAEEAAEAVVEAEIKEVEADVSELEKDVAATETTVEALEEKVEELEEHIDGMEKMASGETPFNSQMFAYHFQKGSKLAARFGAPVEHVGAESFADASTANLAAFAGLEGMKDVVVKAGGAIKKFFVQLYNQFIALFTGLFNRLKGIEKKAGVLKTSVANGKVKEGKVPMSGAAANLLDAKGSAGSAIPAIVSAVGDIVQIGGTNPAAGVSRVIADLGKMGSKSTGAAGNDVVANKIKVGATTVVLLEAKSEAGLSKTSWTQTTDAGAALKEVDALDKGALSSICDSVASNAAKLQSAKLSSTALTKQRDAAIAAAEAKEKKAGGEGEGKEGGSIASVRAGHSAVLKISEKAVKFGGDILAAQLQFVQAHLGGKAPKAEDDKGAEKKDEKDDAKAE</sequence>
<dbReference type="EMBL" id="MK689364">
    <property type="protein sequence ID" value="QBZ70631.1"/>
    <property type="molecule type" value="Genomic_DNA"/>
</dbReference>
<feature type="region of interest" description="Disordered" evidence="2">
    <location>
        <begin position="401"/>
        <end position="425"/>
    </location>
</feature>
<gene>
    <name evidence="3" type="ORF">pETSU_050</name>
</gene>
<reference evidence="3 4" key="1">
    <citation type="submission" date="2019-03" db="EMBL/GenBank/DDBJ databases">
        <authorList>
            <person name="Kim S.G."/>
            <person name="Park S.C."/>
        </authorList>
    </citation>
    <scope>NUCLEOTIDE SEQUENCE [LARGE SCALE GENOMIC DNA]</scope>
</reference>
<evidence type="ECO:0000256" key="1">
    <source>
        <dbReference type="SAM" id="Coils"/>
    </source>
</evidence>
<dbReference type="Proteomes" id="UP000297195">
    <property type="component" value="Segment"/>
</dbReference>
<protein>
    <submittedName>
        <fullName evidence="3">Putative phiKZ-like internal head protein</fullName>
    </submittedName>
</protein>
<keyword evidence="4" id="KW-1185">Reference proteome</keyword>
<accession>A0A4D6DW90</accession>
<organism evidence="3 4">
    <name type="scientific">Edwardsiella phage pEt-SU</name>
    <dbReference type="NCBI Taxonomy" id="2562142"/>
    <lineage>
        <taxon>Viruses</taxon>
        <taxon>Duplodnaviria</taxon>
        <taxon>Heunggongvirae</taxon>
        <taxon>Uroviricota</taxon>
        <taxon>Caudoviricetes</taxon>
        <taxon>Chimalliviridae</taxon>
        <taxon>Petsuvirus</taxon>
        <taxon>Petsuvirus pEtSU</taxon>
    </lineage>
</organism>
<dbReference type="Pfam" id="PF12699">
    <property type="entry name" value="phiKZ_IP"/>
    <property type="match status" value="1"/>
</dbReference>
<evidence type="ECO:0000313" key="3">
    <source>
        <dbReference type="EMBL" id="QBZ70631.1"/>
    </source>
</evidence>
<feature type="coiled-coil region" evidence="1">
    <location>
        <begin position="37"/>
        <end position="85"/>
    </location>
</feature>